<evidence type="ECO:0000259" key="1">
    <source>
        <dbReference type="Pfam" id="PF08896"/>
    </source>
</evidence>
<sequence length="193" mass="21062">MSIGLFHTRLIVRNDLLGAPVLTLDLVVNTVSKKVSGVASVFQSTWPPVNFHARVWGNYSQLKLAPSAEHHIILDLAGSPSGPLSQIAQTFHLKGLLGDDWASGFADYRYDYDGQWNAVRHVAMHQAPTVEVKPVPHPHIPLYAVAVQQAQAGGDVAQLKTVVQQAEQQVAHEGALRSALEQLNAEITRLEAR</sequence>
<name>A0ABS6PC80_9PSED</name>
<dbReference type="InterPro" id="IPR014994">
    <property type="entry name" value="DUF1843"/>
</dbReference>
<evidence type="ECO:0000313" key="3">
    <source>
        <dbReference type="EMBL" id="MBV4458077.1"/>
    </source>
</evidence>
<evidence type="ECO:0000313" key="4">
    <source>
        <dbReference type="Proteomes" id="UP000765224"/>
    </source>
</evidence>
<evidence type="ECO:0000259" key="2">
    <source>
        <dbReference type="Pfam" id="PF08898"/>
    </source>
</evidence>
<protein>
    <submittedName>
        <fullName evidence="3">DUF1842 domain-containing protein</fullName>
    </submittedName>
</protein>
<dbReference type="EMBL" id="JAHSTS010000001">
    <property type="protein sequence ID" value="MBV4458077.1"/>
    <property type="molecule type" value="Genomic_DNA"/>
</dbReference>
<proteinExistence type="predicted"/>
<comment type="caution">
    <text evidence="3">The sequence shown here is derived from an EMBL/GenBank/DDBJ whole genome shotgun (WGS) entry which is preliminary data.</text>
</comment>
<dbReference type="Pfam" id="PF08896">
    <property type="entry name" value="DUF1842"/>
    <property type="match status" value="1"/>
</dbReference>
<feature type="domain" description="DUF1842" evidence="1">
    <location>
        <begin position="4"/>
        <end position="116"/>
    </location>
</feature>
<accession>A0ABS6PC80</accession>
<dbReference type="Proteomes" id="UP000765224">
    <property type="component" value="Unassembled WGS sequence"/>
</dbReference>
<feature type="domain" description="DUF1843" evidence="2">
    <location>
        <begin position="141"/>
        <end position="192"/>
    </location>
</feature>
<dbReference type="InterPro" id="IPR014992">
    <property type="entry name" value="DUF1842"/>
</dbReference>
<dbReference type="RefSeq" id="WP_217891691.1">
    <property type="nucleotide sequence ID" value="NZ_JAHSTS010000001.1"/>
</dbReference>
<keyword evidence="4" id="KW-1185">Reference proteome</keyword>
<dbReference type="Pfam" id="PF08898">
    <property type="entry name" value="DUF1843"/>
    <property type="match status" value="1"/>
</dbReference>
<organism evidence="3 4">
    <name type="scientific">Pseudomonas ekonensis</name>
    <dbReference type="NCBI Taxonomy" id="2842353"/>
    <lineage>
        <taxon>Bacteria</taxon>
        <taxon>Pseudomonadati</taxon>
        <taxon>Pseudomonadota</taxon>
        <taxon>Gammaproteobacteria</taxon>
        <taxon>Pseudomonadales</taxon>
        <taxon>Pseudomonadaceae</taxon>
        <taxon>Pseudomonas</taxon>
    </lineage>
</organism>
<gene>
    <name evidence="3" type="ORF">KVG96_08975</name>
</gene>
<reference evidence="3 4" key="1">
    <citation type="submission" date="2021-06" db="EMBL/GenBank/DDBJ databases">
        <title>Updating the genus Pseudomonas: Description of 43 new species and partition of the Pseudomonas putida group.</title>
        <authorList>
            <person name="Girard L."/>
            <person name="Lood C."/>
            <person name="Vandamme P."/>
            <person name="Rokni-Zadeh H."/>
            <person name="Van Noort V."/>
            <person name="Hofte M."/>
            <person name="Lavigne R."/>
            <person name="De Mot R."/>
        </authorList>
    </citation>
    <scope>NUCLEOTIDE SEQUENCE [LARGE SCALE GENOMIC DNA]</scope>
    <source>
        <strain evidence="3 4">COR58</strain>
    </source>
</reference>